<dbReference type="PANTHER" id="PTHR46118">
    <property type="entry name" value="PROTEIN ABHD11"/>
    <property type="match status" value="1"/>
</dbReference>
<dbReference type="AlphaFoldDB" id="A0A8J2PL82"/>
<comment type="catalytic activity">
    <reaction evidence="9">
        <text>1,2-didecanoylglycerol + H2O = decanoylglycerol + decanoate + H(+)</text>
        <dbReference type="Rhea" id="RHEA:48596"/>
        <dbReference type="ChEBI" id="CHEBI:11152"/>
        <dbReference type="ChEBI" id="CHEBI:15377"/>
        <dbReference type="ChEBI" id="CHEBI:15378"/>
        <dbReference type="ChEBI" id="CHEBI:27689"/>
        <dbReference type="ChEBI" id="CHEBI:90605"/>
    </reaction>
</comment>
<evidence type="ECO:0000313" key="13">
    <source>
        <dbReference type="EMBL" id="CAG7834958.1"/>
    </source>
</evidence>
<comment type="catalytic activity">
    <reaction evidence="5">
        <text>a 1,2-diacyl-sn-glycerol + H2O = a 2-acylglycerol + a fatty acid + H(+)</text>
        <dbReference type="Rhea" id="RHEA:33275"/>
        <dbReference type="ChEBI" id="CHEBI:15377"/>
        <dbReference type="ChEBI" id="CHEBI:15378"/>
        <dbReference type="ChEBI" id="CHEBI:17389"/>
        <dbReference type="ChEBI" id="CHEBI:17815"/>
        <dbReference type="ChEBI" id="CHEBI:28868"/>
        <dbReference type="EC" id="3.1.1.116"/>
    </reaction>
</comment>
<comment type="similarity">
    <text evidence="1">Belongs to the AB hydrolase superfamily.</text>
</comment>
<evidence type="ECO:0000256" key="6">
    <source>
        <dbReference type="ARBA" id="ARBA00043742"/>
    </source>
</evidence>
<protein>
    <recommendedName>
        <fullName evidence="7">sn-1-specific diacylglycerol lipase ABHD11</fullName>
        <ecNumber evidence="3">3.1.1.116</ecNumber>
    </recommendedName>
    <alternativeName>
        <fullName evidence="4">Alpha/beta hydrolase domain-containing protein 11</fullName>
    </alternativeName>
</protein>
<dbReference type="GO" id="GO:0052689">
    <property type="term" value="F:carboxylic ester hydrolase activity"/>
    <property type="evidence" value="ECO:0007669"/>
    <property type="project" value="TreeGrafter"/>
</dbReference>
<evidence type="ECO:0000256" key="7">
    <source>
        <dbReference type="ARBA" id="ARBA00044064"/>
    </source>
</evidence>
<dbReference type="EC" id="3.1.1.116" evidence="3"/>
<name>A0A8J2PL82_9HEXA</name>
<evidence type="ECO:0000256" key="4">
    <source>
        <dbReference type="ARBA" id="ARBA00042703"/>
    </source>
</evidence>
<comment type="caution">
    <text evidence="13">The sequence shown here is derived from an EMBL/GenBank/DDBJ whole genome shotgun (WGS) entry which is preliminary data.</text>
</comment>
<evidence type="ECO:0000256" key="8">
    <source>
        <dbReference type="ARBA" id="ARBA00048283"/>
    </source>
</evidence>
<feature type="domain" description="AB hydrolase-1" evidence="12">
    <location>
        <begin position="60"/>
        <end position="302"/>
    </location>
</feature>
<dbReference type="Proteomes" id="UP000708208">
    <property type="component" value="Unassembled WGS sequence"/>
</dbReference>
<evidence type="ECO:0000256" key="3">
    <source>
        <dbReference type="ARBA" id="ARBA00026104"/>
    </source>
</evidence>
<evidence type="ECO:0000259" key="12">
    <source>
        <dbReference type="Pfam" id="PF00561"/>
    </source>
</evidence>
<keyword evidence="2" id="KW-0378">Hydrolase</keyword>
<sequence length="316" mass="35649">MESFVNCIIKSRNALISTSYIRGSSNSRYVLTRPFTIATNPRPLLLSHTIFEPTKSEQVPPLLITHGLLGSKQNWTSIAKSISRNTNRRVITFDGRNHGDSPHDNEMSYNAMVEDVRHLAQHLRLSEFSLLGHSMGGVTSMSFALKYPEFLEKLIIVDIAPTVLGSGEFSGNEYYLKAMLDAKFQNSGVTLSNIRKLLDKTLEPVVKDKAVRAFILTNLAQNDEAGVHWKPNLPILLKYIKGFREFPPELKQKRFTKPAIFIRGGKSPYVPDEELPEIKQIFPNAEIATMPNSGHWCHADNPTEFLNILLTFLQKV</sequence>
<reference evidence="13" key="1">
    <citation type="submission" date="2021-06" db="EMBL/GenBank/DDBJ databases">
        <authorList>
            <person name="Hodson N. C."/>
            <person name="Mongue J. A."/>
            <person name="Jaron S. K."/>
        </authorList>
    </citation>
    <scope>NUCLEOTIDE SEQUENCE</scope>
</reference>
<gene>
    <name evidence="13" type="ORF">AFUS01_LOCUS44394</name>
</gene>
<comment type="catalytic activity">
    <reaction evidence="8">
        <text>1-octadecanoyl-2-(4Z,7Z,10Z,13Z,16Z,19Z-docosahexaenoyl)-sn-glycerol + H2O = 2-(4Z,7Z,10Z,13Z,16Z,19Z-docosahexaenoyl)-glycerol + octadecanoate + H(+)</text>
        <dbReference type="Rhea" id="RHEA:77107"/>
        <dbReference type="ChEBI" id="CHEBI:15377"/>
        <dbReference type="ChEBI" id="CHEBI:15378"/>
        <dbReference type="ChEBI" id="CHEBI:25629"/>
        <dbReference type="ChEBI" id="CHEBI:77129"/>
        <dbReference type="ChEBI" id="CHEBI:186738"/>
    </reaction>
</comment>
<evidence type="ECO:0000256" key="11">
    <source>
        <dbReference type="ARBA" id="ARBA00048919"/>
    </source>
</evidence>
<dbReference type="Pfam" id="PF00561">
    <property type="entry name" value="Abhydrolase_1"/>
    <property type="match status" value="1"/>
</dbReference>
<dbReference type="EMBL" id="CAJVCH010570453">
    <property type="protein sequence ID" value="CAG7834958.1"/>
    <property type="molecule type" value="Genomic_DNA"/>
</dbReference>
<accession>A0A8J2PL82</accession>
<evidence type="ECO:0000313" key="14">
    <source>
        <dbReference type="Proteomes" id="UP000708208"/>
    </source>
</evidence>
<dbReference type="InterPro" id="IPR000073">
    <property type="entry name" value="AB_hydrolase_1"/>
</dbReference>
<keyword evidence="14" id="KW-1185">Reference proteome</keyword>
<comment type="catalytic activity">
    <reaction evidence="6">
        <text>a 1,3-diacyl-sn-glycerol + H2O = a 1-acyl-sn-glycerol + a fatty acid + H(+)</text>
        <dbReference type="Rhea" id="RHEA:38503"/>
        <dbReference type="ChEBI" id="CHEBI:15377"/>
        <dbReference type="ChEBI" id="CHEBI:15378"/>
        <dbReference type="ChEBI" id="CHEBI:28868"/>
        <dbReference type="ChEBI" id="CHEBI:64683"/>
        <dbReference type="ChEBI" id="CHEBI:77272"/>
    </reaction>
</comment>
<comment type="catalytic activity">
    <reaction evidence="11">
        <text>1-octadecanoyl-2-(5Z,8Z,11Z,14Z-eicosatetraenoyl)-sn-glycerol + H2O = 2-(5Z,8Z,11Z,14Z-eicosatetraenoyl)-glycerol + octadecanoate + H(+)</text>
        <dbReference type="Rhea" id="RHEA:38507"/>
        <dbReference type="ChEBI" id="CHEBI:15377"/>
        <dbReference type="ChEBI" id="CHEBI:15378"/>
        <dbReference type="ChEBI" id="CHEBI:25629"/>
        <dbReference type="ChEBI" id="CHEBI:52392"/>
        <dbReference type="ChEBI" id="CHEBI:75728"/>
    </reaction>
</comment>
<evidence type="ECO:0000256" key="2">
    <source>
        <dbReference type="ARBA" id="ARBA00022801"/>
    </source>
</evidence>
<proteinExistence type="inferred from homology"/>
<evidence type="ECO:0000256" key="1">
    <source>
        <dbReference type="ARBA" id="ARBA00008645"/>
    </source>
</evidence>
<organism evidence="13 14">
    <name type="scientific">Allacma fusca</name>
    <dbReference type="NCBI Taxonomy" id="39272"/>
    <lineage>
        <taxon>Eukaryota</taxon>
        <taxon>Metazoa</taxon>
        <taxon>Ecdysozoa</taxon>
        <taxon>Arthropoda</taxon>
        <taxon>Hexapoda</taxon>
        <taxon>Collembola</taxon>
        <taxon>Symphypleona</taxon>
        <taxon>Sminthuridae</taxon>
        <taxon>Allacma</taxon>
    </lineage>
</organism>
<dbReference type="GO" id="GO:0005739">
    <property type="term" value="C:mitochondrion"/>
    <property type="evidence" value="ECO:0007669"/>
    <property type="project" value="TreeGrafter"/>
</dbReference>
<dbReference type="OrthoDB" id="8119704at2759"/>
<comment type="catalytic activity">
    <reaction evidence="10">
        <text>1-octadecanoyl-2-(9Z-octadecenoyl)-sn-glycerol + H2O = 2-(9Z-octadecenoyl)-glycerol + octadecanoate + H(+)</text>
        <dbReference type="Rhea" id="RHEA:77103"/>
        <dbReference type="ChEBI" id="CHEBI:15377"/>
        <dbReference type="ChEBI" id="CHEBI:15378"/>
        <dbReference type="ChEBI" id="CHEBI:25629"/>
        <dbReference type="ChEBI" id="CHEBI:73990"/>
        <dbReference type="ChEBI" id="CHEBI:75468"/>
    </reaction>
</comment>
<evidence type="ECO:0000256" key="9">
    <source>
        <dbReference type="ARBA" id="ARBA00048504"/>
    </source>
</evidence>
<evidence type="ECO:0000256" key="10">
    <source>
        <dbReference type="ARBA" id="ARBA00048513"/>
    </source>
</evidence>
<dbReference type="PANTHER" id="PTHR46118:SF4">
    <property type="entry name" value="PROTEIN ABHD11"/>
    <property type="match status" value="1"/>
</dbReference>
<evidence type="ECO:0000256" key="5">
    <source>
        <dbReference type="ARBA" id="ARBA00043667"/>
    </source>
</evidence>